<reference evidence="3 4" key="1">
    <citation type="submission" date="2024-06" db="EMBL/GenBank/DDBJ databases">
        <title>A chromosome-level genome assembly of beet webworm, Loxostege sticticalis.</title>
        <authorList>
            <person name="Zhang Y."/>
        </authorList>
    </citation>
    <scope>NUCLEOTIDE SEQUENCE [LARGE SCALE GENOMIC DNA]</scope>
    <source>
        <strain evidence="3">AQ028</strain>
        <tissue evidence="3">Male pupae</tissue>
    </source>
</reference>
<evidence type="ECO:0000259" key="2">
    <source>
        <dbReference type="Pfam" id="PF25298"/>
    </source>
</evidence>
<sequence>MKYACCKSTAGGATGVVVCTKCKQNFHSACLYPTDKEQGTLRGSQGGSRPLPSDKENVNLRRGGSCSNSPPHLSLIEDSTDTSMSMESVKGFIVSAIASEIAVMRSELCRVISESIARELKPIRDEIASIRESMNFINNQQEAMEKRVNNLEKDIKSFGSVKADIGAIKETIASNETGNERREQWARRSNIEIFGVPERKGENLMKVLKEIADYAQFPLDPSKDVDFVTRVAPKSSGGSKTKPIVVRFLARWKKDEFLATVKKLRLKSNDIKISGDSFIYFNDHLTSANKALLQRVKTICKEKSFKYVWVKNCAIKVRRSDTSPVINVSYESDLNKIK</sequence>
<dbReference type="Pfam" id="PF25298">
    <property type="entry name" value="Baculo_FP_2nd"/>
    <property type="match status" value="1"/>
</dbReference>
<evidence type="ECO:0000256" key="1">
    <source>
        <dbReference type="SAM" id="MobiDB-lite"/>
    </source>
</evidence>
<evidence type="ECO:0000313" key="3">
    <source>
        <dbReference type="EMBL" id="KAL0841682.1"/>
    </source>
</evidence>
<accession>A0ABD0TF60</accession>
<comment type="caution">
    <text evidence="3">The sequence shown here is derived from an EMBL/GenBank/DDBJ whole genome shotgun (WGS) entry which is preliminary data.</text>
</comment>
<feature type="region of interest" description="Disordered" evidence="1">
    <location>
        <begin position="38"/>
        <end position="77"/>
    </location>
</feature>
<dbReference type="Gene3D" id="3.30.70.1820">
    <property type="entry name" value="L1 transposable element, RRM domain"/>
    <property type="match status" value="1"/>
</dbReference>
<proteinExistence type="predicted"/>
<organism evidence="3 4">
    <name type="scientific">Loxostege sticticalis</name>
    <name type="common">Beet webworm moth</name>
    <dbReference type="NCBI Taxonomy" id="481309"/>
    <lineage>
        <taxon>Eukaryota</taxon>
        <taxon>Metazoa</taxon>
        <taxon>Ecdysozoa</taxon>
        <taxon>Arthropoda</taxon>
        <taxon>Hexapoda</taxon>
        <taxon>Insecta</taxon>
        <taxon>Pterygota</taxon>
        <taxon>Neoptera</taxon>
        <taxon>Endopterygota</taxon>
        <taxon>Lepidoptera</taxon>
        <taxon>Glossata</taxon>
        <taxon>Ditrysia</taxon>
        <taxon>Pyraloidea</taxon>
        <taxon>Crambidae</taxon>
        <taxon>Pyraustinae</taxon>
        <taxon>Loxostege</taxon>
    </lineage>
</organism>
<feature type="domain" description="FP protein C-terminal" evidence="2">
    <location>
        <begin position="286"/>
        <end position="338"/>
    </location>
</feature>
<dbReference type="EMBL" id="JBEDNZ010000005">
    <property type="protein sequence ID" value="KAL0841682.1"/>
    <property type="molecule type" value="Genomic_DNA"/>
</dbReference>
<dbReference type="AlphaFoldDB" id="A0ABD0TF60"/>
<dbReference type="InterPro" id="IPR057251">
    <property type="entry name" value="FP_C"/>
</dbReference>
<dbReference type="InterPro" id="IPR004244">
    <property type="entry name" value="Transposase_22"/>
</dbReference>
<dbReference type="Proteomes" id="UP001549921">
    <property type="component" value="Unassembled WGS sequence"/>
</dbReference>
<evidence type="ECO:0000313" key="4">
    <source>
        <dbReference type="Proteomes" id="UP001549921"/>
    </source>
</evidence>
<dbReference type="PANTHER" id="PTHR11505">
    <property type="entry name" value="L1 TRANSPOSABLE ELEMENT-RELATED"/>
    <property type="match status" value="1"/>
</dbReference>
<protein>
    <recommendedName>
        <fullName evidence="2">FP protein C-terminal domain-containing protein</fullName>
    </recommendedName>
</protein>
<name>A0ABD0TF60_LOXSC</name>
<gene>
    <name evidence="3" type="ORF">ABMA28_013956</name>
</gene>